<reference evidence="2 3" key="1">
    <citation type="submission" date="2016-10" db="EMBL/GenBank/DDBJ databases">
        <authorList>
            <person name="de Groot N.N."/>
        </authorList>
    </citation>
    <scope>NUCLEOTIDE SEQUENCE [LARGE SCALE GENOMIC DNA]</scope>
    <source>
        <strain evidence="3">L7-484,KACC 16230,DSM 25025</strain>
    </source>
</reference>
<dbReference type="SUPFAM" id="SSF109604">
    <property type="entry name" value="HD-domain/PDEase-like"/>
    <property type="match status" value="2"/>
</dbReference>
<dbReference type="PANTHER" id="PTHR45228:SF5">
    <property type="entry name" value="CYCLIC DI-GMP PHOSPHODIESTERASE VC_1348-RELATED"/>
    <property type="match status" value="1"/>
</dbReference>
<dbReference type="STRING" id="1166073.SAMN05192530_105317"/>
<dbReference type="AlphaFoldDB" id="A0A1H0ISM6"/>
<dbReference type="InterPro" id="IPR052020">
    <property type="entry name" value="Cyclic_di-GMP/3'3'-cGAMP_PDE"/>
</dbReference>
<dbReference type="SMART" id="SM00471">
    <property type="entry name" value="HDc"/>
    <property type="match status" value="1"/>
</dbReference>
<keyword evidence="3" id="KW-1185">Reference proteome</keyword>
<gene>
    <name evidence="2" type="ORF">SAMN05192530_105317</name>
</gene>
<dbReference type="EMBL" id="FNIT01000005">
    <property type="protein sequence ID" value="SDO34476.1"/>
    <property type="molecule type" value="Genomic_DNA"/>
</dbReference>
<dbReference type="Proteomes" id="UP000198793">
    <property type="component" value="Unassembled WGS sequence"/>
</dbReference>
<accession>A0A1H0ISM6</accession>
<name>A0A1H0ISM6_9HYPH</name>
<organism evidence="2 3">
    <name type="scientific">Aureimonas jatrophae</name>
    <dbReference type="NCBI Taxonomy" id="1166073"/>
    <lineage>
        <taxon>Bacteria</taxon>
        <taxon>Pseudomonadati</taxon>
        <taxon>Pseudomonadota</taxon>
        <taxon>Alphaproteobacteria</taxon>
        <taxon>Hyphomicrobiales</taxon>
        <taxon>Aurantimonadaceae</taxon>
        <taxon>Aureimonas</taxon>
    </lineage>
</organism>
<dbReference type="GO" id="GO:0008081">
    <property type="term" value="F:phosphoric diester hydrolase activity"/>
    <property type="evidence" value="ECO:0007669"/>
    <property type="project" value="UniProtKB-ARBA"/>
</dbReference>
<dbReference type="PROSITE" id="PS51832">
    <property type="entry name" value="HD_GYP"/>
    <property type="match status" value="1"/>
</dbReference>
<dbReference type="InterPro" id="IPR037522">
    <property type="entry name" value="HD_GYP_dom"/>
</dbReference>
<protein>
    <submittedName>
        <fullName evidence="2">HD domain-containing protein</fullName>
    </submittedName>
</protein>
<evidence type="ECO:0000313" key="2">
    <source>
        <dbReference type="EMBL" id="SDO34476.1"/>
    </source>
</evidence>
<evidence type="ECO:0000313" key="3">
    <source>
        <dbReference type="Proteomes" id="UP000198793"/>
    </source>
</evidence>
<feature type="domain" description="HD-GYP" evidence="1">
    <location>
        <begin position="289"/>
        <end position="484"/>
    </location>
</feature>
<evidence type="ECO:0000259" key="1">
    <source>
        <dbReference type="PROSITE" id="PS51832"/>
    </source>
</evidence>
<dbReference type="CDD" id="cd00077">
    <property type="entry name" value="HDc"/>
    <property type="match status" value="1"/>
</dbReference>
<dbReference type="InterPro" id="IPR003607">
    <property type="entry name" value="HD/PDEase_dom"/>
</dbReference>
<proteinExistence type="predicted"/>
<dbReference type="PANTHER" id="PTHR45228">
    <property type="entry name" value="CYCLIC DI-GMP PHOSPHODIESTERASE TM_0186-RELATED"/>
    <property type="match status" value="1"/>
</dbReference>
<dbReference type="Gene3D" id="1.10.3210.10">
    <property type="entry name" value="Hypothetical protein af1432"/>
    <property type="match status" value="3"/>
</dbReference>
<sequence length="488" mass="52862">MGDRRECGAGRAAVRFRWKAPVPRMSLLLSGSLANAAPALRLSQILSTLSHALDMTEGQPAGHCVRAAFVADRIGAAVGLPGPERRDLRYAVLLKDLGCSSNAARLCQLYLADDLGFKRDFKRVGSGLPEVLRFVLEQTGAGADLAGRVRAVGHILRHGGEISRELIETRCTRGASIARRLRFSETVAEGIASLDEHWDGGGKPSGLSGGAIPLFSRIALLSQIVDVFHRFGGPRAALEETRRRAGRWFDPSLVAAFQDVVRDGTLWDELAGPEELLIPLEDDPAERVDETYLDDIAQAFGDIVDAKSPYTGNHCQRVALYADMIGESLALPDEARRRLRRAALLHDIGKLGVSNSILDKPGRLDEREWSLMRRHPVQSRVILSGLPVFAEAAEIGGAHHERLDGRGYPDGVGGSEITPLTRIVTVADIFDALTADRPYRKAMSRAEAFAILDADRDTGVDREMVAALRAGVDRLERANAGVDVLAAA</sequence>
<dbReference type="Pfam" id="PF13487">
    <property type="entry name" value="HD_5"/>
    <property type="match status" value="2"/>
</dbReference>